<gene>
    <name evidence="5" type="ORF">NB063_17090</name>
</gene>
<dbReference type="Proteomes" id="UP001202961">
    <property type="component" value="Unassembled WGS sequence"/>
</dbReference>
<organism evidence="5 6">
    <name type="scientific">Aporhodopirellula aestuarii</name>
    <dbReference type="NCBI Taxonomy" id="2950107"/>
    <lineage>
        <taxon>Bacteria</taxon>
        <taxon>Pseudomonadati</taxon>
        <taxon>Planctomycetota</taxon>
        <taxon>Planctomycetia</taxon>
        <taxon>Pirellulales</taxon>
        <taxon>Pirellulaceae</taxon>
        <taxon>Aporhodopirellula</taxon>
    </lineage>
</organism>
<evidence type="ECO:0000313" key="5">
    <source>
        <dbReference type="EMBL" id="MCM2372325.1"/>
    </source>
</evidence>
<dbReference type="Pfam" id="PF08281">
    <property type="entry name" value="Sigma70_r4_2"/>
    <property type="match status" value="1"/>
</dbReference>
<dbReference type="SUPFAM" id="SSF88659">
    <property type="entry name" value="Sigma3 and sigma4 domains of RNA polymerase sigma factors"/>
    <property type="match status" value="1"/>
</dbReference>
<dbReference type="CDD" id="cd06171">
    <property type="entry name" value="Sigma70_r4"/>
    <property type="match status" value="1"/>
</dbReference>
<keyword evidence="6" id="KW-1185">Reference proteome</keyword>
<comment type="caution">
    <text evidence="5">The sequence shown here is derived from an EMBL/GenBank/DDBJ whole genome shotgun (WGS) entry which is preliminary data.</text>
</comment>
<dbReference type="InterPro" id="IPR039425">
    <property type="entry name" value="RNA_pol_sigma-70-like"/>
</dbReference>
<sequence length="186" mass="21093">MHDDHAAELEQYREYLGLLGRLQLDDMLAGKVDVSGVVQLTLLEAGQAGWDELAETNRVPWLRQIFANNLLDEIRKFRTQARDVDRELSIHQAMEQSASRVNEWLVASQSSPSNQAMRHERELRLAKALSCLPAAQREAIELHHLKGLPLEEIGKRLNRNKGAVAAFIYRGTTRLRELLSSSSEID</sequence>
<dbReference type="InterPro" id="IPR013249">
    <property type="entry name" value="RNA_pol_sigma70_r4_t2"/>
</dbReference>
<dbReference type="Gene3D" id="1.10.10.10">
    <property type="entry name" value="Winged helix-like DNA-binding domain superfamily/Winged helix DNA-binding domain"/>
    <property type="match status" value="1"/>
</dbReference>
<dbReference type="PANTHER" id="PTHR43133:SF51">
    <property type="entry name" value="RNA POLYMERASE SIGMA FACTOR"/>
    <property type="match status" value="1"/>
</dbReference>
<keyword evidence="3" id="KW-0804">Transcription</keyword>
<dbReference type="EMBL" id="JAMQBK010000044">
    <property type="protein sequence ID" value="MCM2372325.1"/>
    <property type="molecule type" value="Genomic_DNA"/>
</dbReference>
<name>A0ABT0U706_9BACT</name>
<keyword evidence="2" id="KW-0731">Sigma factor</keyword>
<evidence type="ECO:0000256" key="3">
    <source>
        <dbReference type="ARBA" id="ARBA00023163"/>
    </source>
</evidence>
<evidence type="ECO:0000256" key="1">
    <source>
        <dbReference type="ARBA" id="ARBA00023015"/>
    </source>
</evidence>
<reference evidence="5 6" key="1">
    <citation type="journal article" date="2022" name="Syst. Appl. Microbiol.">
        <title>Rhodopirellula aestuarii sp. nov., a novel member of the genus Rhodopirellula isolated from brackish sediments collected in the Tagus River estuary, Portugal.</title>
        <authorList>
            <person name="Vitorino I.R."/>
            <person name="Klimek D."/>
            <person name="Calusinska M."/>
            <person name="Lobo-da-Cunha A."/>
            <person name="Vasconcelos V."/>
            <person name="Lage O.M."/>
        </authorList>
    </citation>
    <scope>NUCLEOTIDE SEQUENCE [LARGE SCALE GENOMIC DNA]</scope>
    <source>
        <strain evidence="5 6">ICT_H3.1</strain>
    </source>
</reference>
<feature type="domain" description="RNA polymerase sigma factor 70 region 4 type 2" evidence="4">
    <location>
        <begin position="124"/>
        <end position="172"/>
    </location>
</feature>
<evidence type="ECO:0000259" key="4">
    <source>
        <dbReference type="Pfam" id="PF08281"/>
    </source>
</evidence>
<protein>
    <submittedName>
        <fullName evidence="5">Sigma-70 family RNA polymerase sigma factor</fullName>
    </submittedName>
</protein>
<evidence type="ECO:0000313" key="6">
    <source>
        <dbReference type="Proteomes" id="UP001202961"/>
    </source>
</evidence>
<dbReference type="RefSeq" id="WP_250929961.1">
    <property type="nucleotide sequence ID" value="NZ_JAMQBK010000044.1"/>
</dbReference>
<proteinExistence type="predicted"/>
<dbReference type="InterPro" id="IPR014284">
    <property type="entry name" value="RNA_pol_sigma-70_dom"/>
</dbReference>
<dbReference type="InterPro" id="IPR013324">
    <property type="entry name" value="RNA_pol_sigma_r3/r4-like"/>
</dbReference>
<accession>A0ABT0U706</accession>
<dbReference type="InterPro" id="IPR036388">
    <property type="entry name" value="WH-like_DNA-bd_sf"/>
</dbReference>
<evidence type="ECO:0000256" key="2">
    <source>
        <dbReference type="ARBA" id="ARBA00023082"/>
    </source>
</evidence>
<dbReference type="NCBIfam" id="TIGR02937">
    <property type="entry name" value="sigma70-ECF"/>
    <property type="match status" value="1"/>
</dbReference>
<dbReference type="PANTHER" id="PTHR43133">
    <property type="entry name" value="RNA POLYMERASE ECF-TYPE SIGMA FACTO"/>
    <property type="match status" value="1"/>
</dbReference>
<keyword evidence="1" id="KW-0805">Transcription regulation</keyword>